<dbReference type="Proteomes" id="UP000078576">
    <property type="component" value="Unassembled WGS sequence"/>
</dbReference>
<name>A0A194V933_CYTMA</name>
<protein>
    <submittedName>
        <fullName evidence="6">Protein RTA1</fullName>
    </submittedName>
</protein>
<feature type="transmembrane region" description="Helical" evidence="5">
    <location>
        <begin position="270"/>
        <end position="290"/>
    </location>
</feature>
<dbReference type="STRING" id="694573.A0A194V933"/>
<feature type="transmembrane region" description="Helical" evidence="5">
    <location>
        <begin position="172"/>
        <end position="192"/>
    </location>
</feature>
<proteinExistence type="predicted"/>
<feature type="transmembrane region" description="Helical" evidence="5">
    <location>
        <begin position="50"/>
        <end position="72"/>
    </location>
</feature>
<evidence type="ECO:0000256" key="5">
    <source>
        <dbReference type="SAM" id="Phobius"/>
    </source>
</evidence>
<keyword evidence="7" id="KW-1185">Reference proteome</keyword>
<feature type="transmembrane region" description="Helical" evidence="5">
    <location>
        <begin position="234"/>
        <end position="250"/>
    </location>
</feature>
<evidence type="ECO:0000256" key="3">
    <source>
        <dbReference type="ARBA" id="ARBA00022989"/>
    </source>
</evidence>
<evidence type="ECO:0000256" key="1">
    <source>
        <dbReference type="ARBA" id="ARBA00004141"/>
    </source>
</evidence>
<sequence>MSLLERAASFHGDVKNWYSYDPVTGVAIAACACFAVGLLVHFWQMIRHKAWIWCIMVIAVAMECFGYGIRIASTHDVASKQKFVAQYVLIVLAPVLMTGIIYVTFGRIVFHVVPAESRTTKLLWAPPRWITPIFVGCDIVSLLLQLVGAVMIAGTSPTDANAVDRLHHGKDIALTGVTVQIVGFGLFSVIAARFHFTSRRFKVDLERRLQPVPGEKMVTVPGLENRKFRPQWEVLLYVVNISCALILVRSIYREIEFGEGKTGYSNTHEWVQYCFDTIPMVLLVVLYAFFPPGRYVQMSFKQTKGAAQARSSQSSDVEAAHVQAEA</sequence>
<reference evidence="7" key="1">
    <citation type="submission" date="2014-12" db="EMBL/GenBank/DDBJ databases">
        <title>Genome Sequence of Valsa Canker Pathogens Uncovers a Specific Adaption of Colonization on Woody Bark.</title>
        <authorList>
            <person name="Yin Z."/>
            <person name="Liu H."/>
            <person name="Gao X."/>
            <person name="Li Z."/>
            <person name="Song N."/>
            <person name="Ke X."/>
            <person name="Dai Q."/>
            <person name="Wu Y."/>
            <person name="Sun Y."/>
            <person name="Xu J.-R."/>
            <person name="Kang Z.K."/>
            <person name="Wang L."/>
            <person name="Huang L."/>
        </authorList>
    </citation>
    <scope>NUCLEOTIDE SEQUENCE [LARGE SCALE GENOMIC DNA]</scope>
    <source>
        <strain evidence="7">SXYL134</strain>
    </source>
</reference>
<feature type="transmembrane region" description="Helical" evidence="5">
    <location>
        <begin position="84"/>
        <end position="110"/>
    </location>
</feature>
<dbReference type="OrthoDB" id="3358017at2759"/>
<keyword evidence="2 5" id="KW-0812">Transmembrane</keyword>
<dbReference type="EMBL" id="KN714753">
    <property type="protein sequence ID" value="KUI60522.1"/>
    <property type="molecule type" value="Genomic_DNA"/>
</dbReference>
<accession>A0A194V933</accession>
<keyword evidence="4 5" id="KW-0472">Membrane</keyword>
<feature type="transmembrane region" description="Helical" evidence="5">
    <location>
        <begin position="23"/>
        <end position="43"/>
    </location>
</feature>
<evidence type="ECO:0000313" key="7">
    <source>
        <dbReference type="Proteomes" id="UP000078576"/>
    </source>
</evidence>
<evidence type="ECO:0000256" key="2">
    <source>
        <dbReference type="ARBA" id="ARBA00022692"/>
    </source>
</evidence>
<dbReference type="AlphaFoldDB" id="A0A194V933"/>
<keyword evidence="3 5" id="KW-1133">Transmembrane helix</keyword>
<dbReference type="Pfam" id="PF04479">
    <property type="entry name" value="RTA1"/>
    <property type="match status" value="1"/>
</dbReference>
<gene>
    <name evidence="6" type="ORF">VP1G_07759</name>
</gene>
<dbReference type="PROSITE" id="PS51257">
    <property type="entry name" value="PROKAR_LIPOPROTEIN"/>
    <property type="match status" value="1"/>
</dbReference>
<dbReference type="InterPro" id="IPR007568">
    <property type="entry name" value="RTA1"/>
</dbReference>
<dbReference type="GO" id="GO:0016020">
    <property type="term" value="C:membrane"/>
    <property type="evidence" value="ECO:0007669"/>
    <property type="project" value="UniProtKB-SubCell"/>
</dbReference>
<feature type="transmembrane region" description="Helical" evidence="5">
    <location>
        <begin position="130"/>
        <end position="152"/>
    </location>
</feature>
<organism evidence="6 7">
    <name type="scientific">Cytospora mali</name>
    <name type="common">Apple Valsa canker fungus</name>
    <name type="synonym">Valsa mali</name>
    <dbReference type="NCBI Taxonomy" id="578113"/>
    <lineage>
        <taxon>Eukaryota</taxon>
        <taxon>Fungi</taxon>
        <taxon>Dikarya</taxon>
        <taxon>Ascomycota</taxon>
        <taxon>Pezizomycotina</taxon>
        <taxon>Sordariomycetes</taxon>
        <taxon>Sordariomycetidae</taxon>
        <taxon>Diaporthales</taxon>
        <taxon>Cytosporaceae</taxon>
        <taxon>Cytospora</taxon>
    </lineage>
</organism>
<dbReference type="PANTHER" id="PTHR31465:SF28">
    <property type="entry name" value="DOMAIN PROTEIN, PUTATIVE-RELATED"/>
    <property type="match status" value="1"/>
</dbReference>
<comment type="subcellular location">
    <subcellularLocation>
        <location evidence="1">Membrane</location>
        <topology evidence="1">Multi-pass membrane protein</topology>
    </subcellularLocation>
</comment>
<evidence type="ECO:0000256" key="4">
    <source>
        <dbReference type="ARBA" id="ARBA00023136"/>
    </source>
</evidence>
<dbReference type="PANTHER" id="PTHR31465">
    <property type="entry name" value="PROTEIN RTA1-RELATED"/>
    <property type="match status" value="1"/>
</dbReference>
<evidence type="ECO:0000313" key="6">
    <source>
        <dbReference type="EMBL" id="KUI60522.1"/>
    </source>
</evidence>